<evidence type="ECO:0000313" key="2">
    <source>
        <dbReference type="EMBL" id="RDX88313.1"/>
    </source>
</evidence>
<dbReference type="Pfam" id="PF03676">
    <property type="entry name" value="PHAF1"/>
    <property type="match status" value="1"/>
</dbReference>
<dbReference type="InterPro" id="IPR039156">
    <property type="entry name" value="PHAF1/BROMI"/>
</dbReference>
<accession>A0A371GD90</accession>
<evidence type="ECO:0000313" key="3">
    <source>
        <dbReference type="Proteomes" id="UP000257109"/>
    </source>
</evidence>
<dbReference type="EMBL" id="QJKJ01005979">
    <property type="protein sequence ID" value="RDX88313.1"/>
    <property type="molecule type" value="Genomic_DNA"/>
</dbReference>
<sequence>MGAITLDLRPSIEIRPFSLGMPICEAYKPNIYDVVHVKYFDEESLNLDIVISFPDHGFYLRFNSWFQRLYLIEIFDVKRLEMCYSISLIGGQSTLATFSVVYASLGPTYPGNFYKDRGIYTLFNLGLSFAFSIPSQFTNCCHDGTTPITSCVSIYDSSFGKKVGMGSLMNEASAPP</sequence>
<comment type="caution">
    <text evidence="2">The sequence shown here is derived from an EMBL/GenBank/DDBJ whole genome shotgun (WGS) entry which is preliminary data.</text>
</comment>
<dbReference type="AlphaFoldDB" id="A0A371GD90"/>
<dbReference type="InterPro" id="IPR005373">
    <property type="entry name" value="PHAF1"/>
</dbReference>
<protein>
    <submittedName>
        <fullName evidence="2">UPF0183 protein</fullName>
    </submittedName>
</protein>
<dbReference type="PANTHER" id="PTHR13465">
    <property type="entry name" value="UPF0183 PROTEIN"/>
    <property type="match status" value="1"/>
</dbReference>
<feature type="non-terminal residue" evidence="2">
    <location>
        <position position="1"/>
    </location>
</feature>
<dbReference type="PANTHER" id="PTHR13465:SF2">
    <property type="entry name" value="PHAGOSOME ASSEMBLY FACTOR 1"/>
    <property type="match status" value="1"/>
</dbReference>
<organism evidence="2 3">
    <name type="scientific">Mucuna pruriens</name>
    <name type="common">Velvet bean</name>
    <name type="synonym">Dolichos pruriens</name>
    <dbReference type="NCBI Taxonomy" id="157652"/>
    <lineage>
        <taxon>Eukaryota</taxon>
        <taxon>Viridiplantae</taxon>
        <taxon>Streptophyta</taxon>
        <taxon>Embryophyta</taxon>
        <taxon>Tracheophyta</taxon>
        <taxon>Spermatophyta</taxon>
        <taxon>Magnoliopsida</taxon>
        <taxon>eudicotyledons</taxon>
        <taxon>Gunneridae</taxon>
        <taxon>Pentapetalae</taxon>
        <taxon>rosids</taxon>
        <taxon>fabids</taxon>
        <taxon>Fabales</taxon>
        <taxon>Fabaceae</taxon>
        <taxon>Papilionoideae</taxon>
        <taxon>50 kb inversion clade</taxon>
        <taxon>NPAAA clade</taxon>
        <taxon>indigoferoid/millettioid clade</taxon>
        <taxon>Phaseoleae</taxon>
        <taxon>Mucuna</taxon>
    </lineage>
</organism>
<comment type="similarity">
    <text evidence="1">Belongs to the PHAF1 family.</text>
</comment>
<reference evidence="2" key="1">
    <citation type="submission" date="2018-05" db="EMBL/GenBank/DDBJ databases">
        <title>Draft genome of Mucuna pruriens seed.</title>
        <authorList>
            <person name="Nnadi N.E."/>
            <person name="Vos R."/>
            <person name="Hasami M.H."/>
            <person name="Devisetty U.K."/>
            <person name="Aguiy J.C."/>
        </authorList>
    </citation>
    <scope>NUCLEOTIDE SEQUENCE [LARGE SCALE GENOMIC DNA]</scope>
    <source>
        <strain evidence="2">JCA_2017</strain>
    </source>
</reference>
<proteinExistence type="inferred from homology"/>
<gene>
    <name evidence="2" type="ORF">CR513_30114</name>
</gene>
<dbReference type="OrthoDB" id="411211at2759"/>
<name>A0A371GD90_MUCPR</name>
<keyword evidence="3" id="KW-1185">Reference proteome</keyword>
<dbReference type="Proteomes" id="UP000257109">
    <property type="component" value="Unassembled WGS sequence"/>
</dbReference>
<evidence type="ECO:0000256" key="1">
    <source>
        <dbReference type="ARBA" id="ARBA00024339"/>
    </source>
</evidence>